<dbReference type="EMBL" id="MJBS01000162">
    <property type="protein sequence ID" value="OHE92011.1"/>
    <property type="molecule type" value="Genomic_DNA"/>
</dbReference>
<dbReference type="PANTHER" id="PTHR16469:SF51">
    <property type="entry name" value="TRANSCRIPTION FACTOR TAU 55 KDA SUBUNIT"/>
    <property type="match status" value="1"/>
</dbReference>
<evidence type="ECO:0000313" key="2">
    <source>
        <dbReference type="EMBL" id="OHE92011.1"/>
    </source>
</evidence>
<dbReference type="GeneID" id="34565830"/>
<comment type="caution">
    <text evidence="2">The sequence shown here is derived from an EMBL/GenBank/DDBJ whole genome shotgun (WGS) entry which is preliminary data.</text>
</comment>
<dbReference type="STRING" id="1209926.A0A1G4ASC7"/>
<name>A0A1G4ASC7_9PEZI</name>
<proteinExistence type="predicted"/>
<keyword evidence="3" id="KW-1185">Reference proteome</keyword>
<evidence type="ECO:0000313" key="3">
    <source>
        <dbReference type="Proteomes" id="UP000176998"/>
    </source>
</evidence>
<gene>
    <name evidence="2" type="ORF">CORC01_12702</name>
</gene>
<evidence type="ECO:0000256" key="1">
    <source>
        <dbReference type="SAM" id="MobiDB-lite"/>
    </source>
</evidence>
<dbReference type="Gene3D" id="3.40.50.1240">
    <property type="entry name" value="Phosphoglycerate mutase-like"/>
    <property type="match status" value="1"/>
</dbReference>
<dbReference type="CDD" id="cd07067">
    <property type="entry name" value="HP_PGM_like"/>
    <property type="match status" value="1"/>
</dbReference>
<dbReference type="InterPro" id="IPR051710">
    <property type="entry name" value="Phosphatase_SH3-domain"/>
</dbReference>
<dbReference type="PANTHER" id="PTHR16469">
    <property type="entry name" value="UBIQUITIN-ASSOCIATED AND SH3 DOMAIN-CONTAINING BA-RELATED"/>
    <property type="match status" value="1"/>
</dbReference>
<accession>A0A1G4ASC7</accession>
<dbReference type="InterPro" id="IPR029033">
    <property type="entry name" value="His_PPase_superfam"/>
</dbReference>
<protein>
    <submittedName>
        <fullName evidence="2">Phosphoglycerate mutase</fullName>
    </submittedName>
</protein>
<dbReference type="RefSeq" id="XP_022469182.1">
    <property type="nucleotide sequence ID" value="XM_022624320.1"/>
</dbReference>
<dbReference type="InterPro" id="IPR013078">
    <property type="entry name" value="His_Pase_superF_clade-1"/>
</dbReference>
<dbReference type="AlphaFoldDB" id="A0A1G4ASC7"/>
<dbReference type="SMART" id="SM00855">
    <property type="entry name" value="PGAM"/>
    <property type="match status" value="1"/>
</dbReference>
<reference evidence="2 3" key="1">
    <citation type="submission" date="2016-09" db="EMBL/GenBank/DDBJ databases">
        <authorList>
            <person name="Capua I."/>
            <person name="De Benedictis P."/>
            <person name="Joannis T."/>
            <person name="Lombin L.H."/>
            <person name="Cattoli G."/>
        </authorList>
    </citation>
    <scope>NUCLEOTIDE SEQUENCE [LARGE SCALE GENOMIC DNA]</scope>
    <source>
        <strain evidence="2 3">IMI 309357</strain>
    </source>
</reference>
<dbReference type="OrthoDB" id="414418at2759"/>
<feature type="region of interest" description="Disordered" evidence="1">
    <location>
        <begin position="232"/>
        <end position="253"/>
    </location>
</feature>
<organism evidence="2 3">
    <name type="scientific">Colletotrichum orchidophilum</name>
    <dbReference type="NCBI Taxonomy" id="1209926"/>
    <lineage>
        <taxon>Eukaryota</taxon>
        <taxon>Fungi</taxon>
        <taxon>Dikarya</taxon>
        <taxon>Ascomycota</taxon>
        <taxon>Pezizomycotina</taxon>
        <taxon>Sordariomycetes</taxon>
        <taxon>Hypocreomycetidae</taxon>
        <taxon>Glomerellales</taxon>
        <taxon>Glomerellaceae</taxon>
        <taxon>Colletotrichum</taxon>
    </lineage>
</organism>
<dbReference type="SUPFAM" id="SSF53254">
    <property type="entry name" value="Phosphoglycerate mutase-like"/>
    <property type="match status" value="1"/>
</dbReference>
<sequence length="344" mass="37160">MSLEVIYITRHGFRSNWLVDPSTGSYTASIPSPTGIPADPELTAHGVDQAKELGAHLLTVEPPIDAVYSSPYYRCLQTITPFVALKQENLNRLQTKDVDAKADAVTIRPEHGLCEWYGAAPFEHPTPASTDVLKPMFPHIDDTYRSRVYPARNGETIAQLHDRVAAGVQAIIEQCDAQGHRAVVLCSHAASIIALGRVLTGEMPESIDAEDFRAFTCGLSMYRRKLPSSSAKIPVPAGRIRPPTSSSGYGGSWLTMEPTGPIVDTKSWRNGRGVGGGWVCELNSDCNFLSGGEERGWRFSGDESFSAAEQSSQADAGVALGVVVEGKVKPDKVSPHRAAGHHRL</sequence>
<dbReference type="Proteomes" id="UP000176998">
    <property type="component" value="Unassembled WGS sequence"/>
</dbReference>
<dbReference type="Pfam" id="PF00300">
    <property type="entry name" value="His_Phos_1"/>
    <property type="match status" value="1"/>
</dbReference>